<dbReference type="EMBL" id="PYGF01000004">
    <property type="protein sequence ID" value="PSL05074.1"/>
    <property type="molecule type" value="Genomic_DNA"/>
</dbReference>
<gene>
    <name evidence="2" type="ORF">CLV48_104249</name>
</gene>
<feature type="transmembrane region" description="Helical" evidence="1">
    <location>
        <begin position="196"/>
        <end position="218"/>
    </location>
</feature>
<proteinExistence type="predicted"/>
<dbReference type="AlphaFoldDB" id="A0A2P8E6H8"/>
<sequence length="227" mass="26580">MRQLTNIELQEIRKAIMRKEITSAEILMEVYDHYISHLEEFPEDKFNEQLFELEQKFTYAYCHALQFRFNKEAKEDIHKTQWLVIRKYFCTSRWLYLVGILAIVYYISSQARNEQEYTLLLLSPMILLFVSNIVFGIQNRRKLRPLKKAFKGIGIPINSSLASPISERLSLPVLMAQVFIYLPKLIFTNIDLTPYLSAGAGMVTIVLILYTLSLLEVWKLKSKTAMV</sequence>
<feature type="transmembrane region" description="Helical" evidence="1">
    <location>
        <begin position="117"/>
        <end position="137"/>
    </location>
</feature>
<protein>
    <submittedName>
        <fullName evidence="2">Uncharacterized protein</fullName>
    </submittedName>
</protein>
<evidence type="ECO:0000313" key="3">
    <source>
        <dbReference type="Proteomes" id="UP000240708"/>
    </source>
</evidence>
<keyword evidence="3" id="KW-1185">Reference proteome</keyword>
<name>A0A2P8E6H8_9BACT</name>
<keyword evidence="1" id="KW-0812">Transmembrane</keyword>
<evidence type="ECO:0000313" key="2">
    <source>
        <dbReference type="EMBL" id="PSL05074.1"/>
    </source>
</evidence>
<feature type="transmembrane region" description="Helical" evidence="1">
    <location>
        <begin position="94"/>
        <end position="111"/>
    </location>
</feature>
<dbReference type="OrthoDB" id="824104at2"/>
<keyword evidence="1" id="KW-0472">Membrane</keyword>
<reference evidence="2 3" key="1">
    <citation type="submission" date="2018-03" db="EMBL/GenBank/DDBJ databases">
        <title>Genomic Encyclopedia of Archaeal and Bacterial Type Strains, Phase II (KMG-II): from individual species to whole genera.</title>
        <authorList>
            <person name="Goeker M."/>
        </authorList>
    </citation>
    <scope>NUCLEOTIDE SEQUENCE [LARGE SCALE GENOMIC DNA]</scope>
    <source>
        <strain evidence="2 3">DSM 28057</strain>
    </source>
</reference>
<keyword evidence="1" id="KW-1133">Transmembrane helix</keyword>
<organism evidence="2 3">
    <name type="scientific">Cecembia rubra</name>
    <dbReference type="NCBI Taxonomy" id="1485585"/>
    <lineage>
        <taxon>Bacteria</taxon>
        <taxon>Pseudomonadati</taxon>
        <taxon>Bacteroidota</taxon>
        <taxon>Cytophagia</taxon>
        <taxon>Cytophagales</taxon>
        <taxon>Cyclobacteriaceae</taxon>
        <taxon>Cecembia</taxon>
    </lineage>
</organism>
<dbReference type="Proteomes" id="UP000240708">
    <property type="component" value="Unassembled WGS sequence"/>
</dbReference>
<dbReference type="RefSeq" id="WP_106567103.1">
    <property type="nucleotide sequence ID" value="NZ_PYGF01000004.1"/>
</dbReference>
<comment type="caution">
    <text evidence="2">The sequence shown here is derived from an EMBL/GenBank/DDBJ whole genome shotgun (WGS) entry which is preliminary data.</text>
</comment>
<evidence type="ECO:0000256" key="1">
    <source>
        <dbReference type="SAM" id="Phobius"/>
    </source>
</evidence>
<accession>A0A2P8E6H8</accession>